<evidence type="ECO:0000256" key="1">
    <source>
        <dbReference type="SAM" id="MobiDB-lite"/>
    </source>
</evidence>
<dbReference type="EMBL" id="JBHRWN010000002">
    <property type="protein sequence ID" value="MFC3477198.1"/>
    <property type="molecule type" value="Genomic_DNA"/>
</dbReference>
<comment type="caution">
    <text evidence="3">The sequence shown here is derived from an EMBL/GenBank/DDBJ whole genome shotgun (WGS) entry which is preliminary data.</text>
</comment>
<dbReference type="SUPFAM" id="SSF52821">
    <property type="entry name" value="Rhodanese/Cell cycle control phosphatase"/>
    <property type="match status" value="1"/>
</dbReference>
<name>A0ABD5ND01_9EURY</name>
<dbReference type="InterPro" id="IPR001763">
    <property type="entry name" value="Rhodanese-like_dom"/>
</dbReference>
<dbReference type="Pfam" id="PF00581">
    <property type="entry name" value="Rhodanese"/>
    <property type="match status" value="1"/>
</dbReference>
<dbReference type="InterPro" id="IPR036873">
    <property type="entry name" value="Rhodanese-like_dom_sf"/>
</dbReference>
<dbReference type="RefSeq" id="WP_232571669.1">
    <property type="nucleotide sequence ID" value="NZ_CP089466.1"/>
</dbReference>
<dbReference type="PROSITE" id="PS51257">
    <property type="entry name" value="PROKAR_LIPOPROTEIN"/>
    <property type="match status" value="1"/>
</dbReference>
<dbReference type="CDD" id="cd00158">
    <property type="entry name" value="RHOD"/>
    <property type="match status" value="1"/>
</dbReference>
<feature type="domain" description="Rhodanese" evidence="2">
    <location>
        <begin position="98"/>
        <end position="189"/>
    </location>
</feature>
<dbReference type="GeneID" id="69116877"/>
<evidence type="ECO:0000259" key="2">
    <source>
        <dbReference type="PROSITE" id="PS50206"/>
    </source>
</evidence>
<dbReference type="SMART" id="SM00450">
    <property type="entry name" value="RHOD"/>
    <property type="match status" value="1"/>
</dbReference>
<dbReference type="Proteomes" id="UP001595660">
    <property type="component" value="Unassembled WGS sequence"/>
</dbReference>
<gene>
    <name evidence="3" type="ORF">ACFOKC_05620</name>
</gene>
<keyword evidence="4" id="KW-1185">Reference proteome</keyword>
<sequence length="272" mass="28907">MKRRAYLAASGTGALAALTGCLGVLGSGSSSVNHVGNLDADFAANADLPADDDPSDGYSPQYGDPETRSVDESRFGALEVNGETVTLVPVDVSHYWHQQGAARFVDARGLSQYKNSHIYGAVNSPATRNSQGGGISGWNEDDRVVCYCGCPHHLSSIRAAGLQKSGFSNVYVIDEGFFEWRDLGYPLMGTSFESSAARVIDGEVAASYAGEYAWATQPDSGQQEAAPIGEDGAFEIHLRFADLTDDTPIRVETPEFEVTRPLGDLTGGVLTE</sequence>
<evidence type="ECO:0000313" key="4">
    <source>
        <dbReference type="Proteomes" id="UP001595660"/>
    </source>
</evidence>
<feature type="region of interest" description="Disordered" evidence="1">
    <location>
        <begin position="45"/>
        <end position="69"/>
    </location>
</feature>
<dbReference type="AlphaFoldDB" id="A0ABD5ND01"/>
<dbReference type="Gene3D" id="3.40.250.10">
    <property type="entry name" value="Rhodanese-like domain"/>
    <property type="match status" value="1"/>
</dbReference>
<dbReference type="PROSITE" id="PS50206">
    <property type="entry name" value="RHODANESE_3"/>
    <property type="match status" value="1"/>
</dbReference>
<protein>
    <submittedName>
        <fullName evidence="3">Rhodanese-like domain-containing protein</fullName>
    </submittedName>
</protein>
<organism evidence="3 4">
    <name type="scientific">Halobacterium litoreum</name>
    <dbReference type="NCBI Taxonomy" id="2039234"/>
    <lineage>
        <taxon>Archaea</taxon>
        <taxon>Methanobacteriati</taxon>
        <taxon>Methanobacteriota</taxon>
        <taxon>Stenosarchaea group</taxon>
        <taxon>Halobacteria</taxon>
        <taxon>Halobacteriales</taxon>
        <taxon>Halobacteriaceae</taxon>
        <taxon>Halobacterium</taxon>
    </lineage>
</organism>
<proteinExistence type="predicted"/>
<accession>A0ABD5ND01</accession>
<reference evidence="3 4" key="1">
    <citation type="journal article" date="2019" name="Int. J. Syst. Evol. Microbiol.">
        <title>The Global Catalogue of Microorganisms (GCM) 10K type strain sequencing project: providing services to taxonomists for standard genome sequencing and annotation.</title>
        <authorList>
            <consortium name="The Broad Institute Genomics Platform"/>
            <consortium name="The Broad Institute Genome Sequencing Center for Infectious Disease"/>
            <person name="Wu L."/>
            <person name="Ma J."/>
        </authorList>
    </citation>
    <scope>NUCLEOTIDE SEQUENCE [LARGE SCALE GENOMIC DNA]</scope>
    <source>
        <strain evidence="3 4">CGMCC 1.12562</strain>
    </source>
</reference>
<evidence type="ECO:0000313" key="3">
    <source>
        <dbReference type="EMBL" id="MFC3477198.1"/>
    </source>
</evidence>